<dbReference type="Pfam" id="PF02705">
    <property type="entry name" value="K_trans"/>
    <property type="match status" value="1"/>
</dbReference>
<evidence type="ECO:0000256" key="10">
    <source>
        <dbReference type="ARBA" id="ARBA00023065"/>
    </source>
</evidence>
<evidence type="ECO:0000313" key="15">
    <source>
        <dbReference type="EMBL" id="MFD2255642.1"/>
    </source>
</evidence>
<feature type="transmembrane region" description="Helical" evidence="12">
    <location>
        <begin position="222"/>
        <end position="241"/>
    </location>
</feature>
<gene>
    <name evidence="12" type="primary">kup</name>
    <name evidence="15" type="ORF">ACFSSA_03055</name>
</gene>
<evidence type="ECO:0000256" key="9">
    <source>
        <dbReference type="ARBA" id="ARBA00022989"/>
    </source>
</evidence>
<feature type="transmembrane region" description="Helical" evidence="12">
    <location>
        <begin position="177"/>
        <end position="197"/>
    </location>
</feature>
<keyword evidence="4 12" id="KW-1003">Cell membrane</keyword>
<evidence type="ECO:0000256" key="1">
    <source>
        <dbReference type="ARBA" id="ARBA00004141"/>
    </source>
</evidence>
<feature type="domain" description="K+ potassium transporter integral membrane" evidence="13">
    <location>
        <begin position="16"/>
        <end position="471"/>
    </location>
</feature>
<dbReference type="Pfam" id="PF22776">
    <property type="entry name" value="K_trans_C"/>
    <property type="match status" value="1"/>
</dbReference>
<keyword evidence="3 12" id="KW-0813">Transport</keyword>
<organism evidence="15 16">
    <name type="scientific">Luteolibacter algae</name>
    <dbReference type="NCBI Taxonomy" id="454151"/>
    <lineage>
        <taxon>Bacteria</taxon>
        <taxon>Pseudomonadati</taxon>
        <taxon>Verrucomicrobiota</taxon>
        <taxon>Verrucomicrobiia</taxon>
        <taxon>Verrucomicrobiales</taxon>
        <taxon>Verrucomicrobiaceae</taxon>
        <taxon>Luteolibacter</taxon>
    </lineage>
</organism>
<name>A0ABW5D4A9_9BACT</name>
<evidence type="ECO:0000256" key="3">
    <source>
        <dbReference type="ARBA" id="ARBA00022448"/>
    </source>
</evidence>
<feature type="transmembrane region" description="Helical" evidence="12">
    <location>
        <begin position="406"/>
        <end position="425"/>
    </location>
</feature>
<feature type="transmembrane region" description="Helical" evidence="12">
    <location>
        <begin position="345"/>
        <end position="366"/>
    </location>
</feature>
<evidence type="ECO:0000256" key="2">
    <source>
        <dbReference type="ARBA" id="ARBA00007019"/>
    </source>
</evidence>
<feature type="transmembrane region" description="Helical" evidence="12">
    <location>
        <begin position="431"/>
        <end position="451"/>
    </location>
</feature>
<evidence type="ECO:0000256" key="8">
    <source>
        <dbReference type="ARBA" id="ARBA00022958"/>
    </source>
</evidence>
<evidence type="ECO:0000256" key="6">
    <source>
        <dbReference type="ARBA" id="ARBA00022692"/>
    </source>
</evidence>
<feature type="transmembrane region" description="Helical" evidence="12">
    <location>
        <begin position="253"/>
        <end position="275"/>
    </location>
</feature>
<dbReference type="PANTHER" id="PTHR30540:SF79">
    <property type="entry name" value="LOW AFFINITY POTASSIUM TRANSPORT SYSTEM PROTEIN KUP"/>
    <property type="match status" value="1"/>
</dbReference>
<feature type="transmembrane region" description="Helical" evidence="12">
    <location>
        <begin position="12"/>
        <end position="33"/>
    </location>
</feature>
<dbReference type="InterPro" id="IPR053951">
    <property type="entry name" value="K_trans_N"/>
</dbReference>
<feature type="transmembrane region" description="Helical" evidence="12">
    <location>
        <begin position="295"/>
        <end position="324"/>
    </location>
</feature>
<feature type="transmembrane region" description="Helical" evidence="12">
    <location>
        <begin position="108"/>
        <end position="127"/>
    </location>
</feature>
<reference evidence="16" key="1">
    <citation type="journal article" date="2019" name="Int. J. Syst. Evol. Microbiol.">
        <title>The Global Catalogue of Microorganisms (GCM) 10K type strain sequencing project: providing services to taxonomists for standard genome sequencing and annotation.</title>
        <authorList>
            <consortium name="The Broad Institute Genomics Platform"/>
            <consortium name="The Broad Institute Genome Sequencing Center for Infectious Disease"/>
            <person name="Wu L."/>
            <person name="Ma J."/>
        </authorList>
    </citation>
    <scope>NUCLEOTIDE SEQUENCE [LARGE SCALE GENOMIC DNA]</scope>
    <source>
        <strain evidence="16">CGMCC 4.7106</strain>
    </source>
</reference>
<feature type="transmembrane region" description="Helical" evidence="12">
    <location>
        <begin position="372"/>
        <end position="394"/>
    </location>
</feature>
<evidence type="ECO:0000259" key="13">
    <source>
        <dbReference type="Pfam" id="PF02705"/>
    </source>
</evidence>
<keyword evidence="7 12" id="KW-0769">Symport</keyword>
<accession>A0ABW5D4A9</accession>
<keyword evidence="5 12" id="KW-0633">Potassium transport</keyword>
<evidence type="ECO:0000256" key="12">
    <source>
        <dbReference type="HAMAP-Rule" id="MF_01522"/>
    </source>
</evidence>
<comment type="catalytic activity">
    <reaction evidence="12">
        <text>K(+)(in) + H(+)(in) = K(+)(out) + H(+)(out)</text>
        <dbReference type="Rhea" id="RHEA:28490"/>
        <dbReference type="ChEBI" id="CHEBI:15378"/>
        <dbReference type="ChEBI" id="CHEBI:29103"/>
    </reaction>
</comment>
<dbReference type="EMBL" id="JBHUIT010000002">
    <property type="protein sequence ID" value="MFD2255642.1"/>
    <property type="molecule type" value="Genomic_DNA"/>
</dbReference>
<comment type="similarity">
    <text evidence="2 12">Belongs to the HAK/KUP transporter (TC 2.A.72) family.</text>
</comment>
<evidence type="ECO:0000256" key="5">
    <source>
        <dbReference type="ARBA" id="ARBA00022538"/>
    </source>
</evidence>
<dbReference type="HAMAP" id="MF_01522">
    <property type="entry name" value="Kup"/>
    <property type="match status" value="1"/>
</dbReference>
<proteinExistence type="inferred from homology"/>
<feature type="transmembrane region" description="Helical" evidence="12">
    <location>
        <begin position="53"/>
        <end position="74"/>
    </location>
</feature>
<dbReference type="InterPro" id="IPR023051">
    <property type="entry name" value="Kup"/>
</dbReference>
<keyword evidence="8 12" id="KW-0630">Potassium</keyword>
<dbReference type="RefSeq" id="WP_386818299.1">
    <property type="nucleotide sequence ID" value="NZ_JBHUIT010000002.1"/>
</dbReference>
<keyword evidence="6 12" id="KW-0812">Transmembrane</keyword>
<dbReference type="PANTHER" id="PTHR30540">
    <property type="entry name" value="OSMOTIC STRESS POTASSIUM TRANSPORTER"/>
    <property type="match status" value="1"/>
</dbReference>
<evidence type="ECO:0000259" key="14">
    <source>
        <dbReference type="Pfam" id="PF22776"/>
    </source>
</evidence>
<evidence type="ECO:0000256" key="4">
    <source>
        <dbReference type="ARBA" id="ARBA00022475"/>
    </source>
</evidence>
<feature type="domain" description="K+ potassium transporter C-terminal" evidence="14">
    <location>
        <begin position="482"/>
        <end position="631"/>
    </location>
</feature>
<evidence type="ECO:0000313" key="16">
    <source>
        <dbReference type="Proteomes" id="UP001597375"/>
    </source>
</evidence>
<keyword evidence="16" id="KW-1185">Reference proteome</keyword>
<feature type="transmembrane region" description="Helical" evidence="12">
    <location>
        <begin position="147"/>
        <end position="165"/>
    </location>
</feature>
<protein>
    <recommendedName>
        <fullName evidence="12">Probable potassium transport system protein Kup</fullName>
    </recommendedName>
</protein>
<dbReference type="InterPro" id="IPR003855">
    <property type="entry name" value="K+_transporter"/>
</dbReference>
<comment type="subcellular location">
    <subcellularLocation>
        <location evidence="12">Cell membrane</location>
        <topology evidence="12">Multi-pass membrane protein</topology>
    </subcellularLocation>
    <subcellularLocation>
        <location evidence="1">Membrane</location>
        <topology evidence="1">Multi-pass membrane protein</topology>
    </subcellularLocation>
</comment>
<keyword evidence="10 12" id="KW-0406">Ion transport</keyword>
<dbReference type="InterPro" id="IPR053952">
    <property type="entry name" value="K_trans_C"/>
</dbReference>
<keyword evidence="11 12" id="KW-0472">Membrane</keyword>
<dbReference type="Proteomes" id="UP001597375">
    <property type="component" value="Unassembled WGS sequence"/>
</dbReference>
<comment type="function">
    <text evidence="12">Transport of potassium into the cell. Likely operates as a K(+):H(+) symporter.</text>
</comment>
<evidence type="ECO:0000256" key="7">
    <source>
        <dbReference type="ARBA" id="ARBA00022847"/>
    </source>
</evidence>
<sequence length="631" mass="68024">MMDSKENGGTSLPVATLAALGIVFGDIGTSPLYAFRECFADHSSSAALNPQNLVGAASLIVWALLLVVTVKYLFVILRLDNHGEGGILSLSALVRSGFRKLGNDKNPLFVVIFGLIGAALIYADGMLTPAISVLSAVEGLSVSAPLISHWIVPLAVGILIALFAIQRFGTAKVGRLFGPVVLLWFFSLAALGLAGLAKQPQVLLALSPWEGASFLVREWKHAMPLMAAVFLAVTGGEALYADLGHFGVRPIRCGWLIVVLPALVLNYLGQAALLISDPLAIKNPFFLLAPAFLRFPLTILATCAAVVASQALISGAFSLTAQAVRMAIIPRVRIMHTSDESVGQVFVPFVNGLLACSCILLVISFGSSAELAGAYGVAIALTMVITSLLFFYAARLRFAWGIWKSRVITAIFLVVDGAFLAANATKIDDGGWLPLLIAAILTGLMLIWIWGRRRLAEKMSLHDLPIADFARELSHEKIHRVPGLAIYMTGHRNNTPSALLHNLKHNHVVHERILLLHVQTLDEPRADDHELLELENIGQGIHKAILRFGFADDPDVPAALRQRLPEFIGFQPGRSTYFLGQESYCVKKTAGSIDKIRLSIFATLARNASPATAYFHLPPSRVVELGAQVTL</sequence>
<keyword evidence="9 12" id="KW-1133">Transmembrane helix</keyword>
<comment type="caution">
    <text evidence="15">The sequence shown here is derived from an EMBL/GenBank/DDBJ whole genome shotgun (WGS) entry which is preliminary data.</text>
</comment>
<evidence type="ECO:0000256" key="11">
    <source>
        <dbReference type="ARBA" id="ARBA00023136"/>
    </source>
</evidence>